<proteinExistence type="predicted"/>
<dbReference type="EMBL" id="RAYQ01000003">
    <property type="protein sequence ID" value="RKI93317.1"/>
    <property type="molecule type" value="Genomic_DNA"/>
</dbReference>
<evidence type="ECO:0000256" key="1">
    <source>
        <dbReference type="ARBA" id="ARBA00023121"/>
    </source>
</evidence>
<dbReference type="PROSITE" id="PS51482">
    <property type="entry name" value="DEGV"/>
    <property type="match status" value="1"/>
</dbReference>
<evidence type="ECO:0000313" key="2">
    <source>
        <dbReference type="EMBL" id="RKI93317.1"/>
    </source>
</evidence>
<dbReference type="Gene3D" id="3.30.1180.10">
    <property type="match status" value="1"/>
</dbReference>
<protein>
    <submittedName>
        <fullName evidence="2">DegV family protein</fullName>
    </submittedName>
</protein>
<dbReference type="InterPro" id="IPR003797">
    <property type="entry name" value="DegV"/>
</dbReference>
<dbReference type="OrthoDB" id="2138472at2"/>
<dbReference type="PANTHER" id="PTHR33434">
    <property type="entry name" value="DEGV DOMAIN-CONTAINING PROTEIN DR_1986-RELATED"/>
    <property type="match status" value="1"/>
</dbReference>
<dbReference type="Gene3D" id="2.20.28.50">
    <property type="entry name" value="degv family protein"/>
    <property type="match status" value="1"/>
</dbReference>
<gene>
    <name evidence="2" type="ORF">D7V94_03945</name>
</gene>
<reference evidence="2 3" key="1">
    <citation type="submission" date="2018-09" db="EMBL/GenBank/DDBJ databases">
        <title>Murine metabolic-syndrome-specific gut microbial biobank.</title>
        <authorList>
            <person name="Liu C."/>
        </authorList>
    </citation>
    <scope>NUCLEOTIDE SEQUENCE [LARGE SCALE GENOMIC DNA]</scope>
    <source>
        <strain evidence="2 3">0.1xD8-82</strain>
    </source>
</reference>
<dbReference type="RefSeq" id="WP_120467347.1">
    <property type="nucleotide sequence ID" value="NZ_RAYQ01000003.1"/>
</dbReference>
<dbReference type="Gene3D" id="3.40.50.10440">
    <property type="entry name" value="Dihydroxyacetone kinase, domain 1"/>
    <property type="match status" value="1"/>
</dbReference>
<dbReference type="Pfam" id="PF02645">
    <property type="entry name" value="DegV"/>
    <property type="match status" value="1"/>
</dbReference>
<dbReference type="PANTHER" id="PTHR33434:SF2">
    <property type="entry name" value="FATTY ACID-BINDING PROTEIN TM_1468"/>
    <property type="match status" value="1"/>
</dbReference>
<dbReference type="Proteomes" id="UP000280696">
    <property type="component" value="Unassembled WGS sequence"/>
</dbReference>
<keyword evidence="1" id="KW-0446">Lipid-binding</keyword>
<comment type="caution">
    <text evidence="2">The sequence shown here is derived from an EMBL/GenBank/DDBJ whole genome shotgun (WGS) entry which is preliminary data.</text>
</comment>
<dbReference type="InterPro" id="IPR043168">
    <property type="entry name" value="DegV_C"/>
</dbReference>
<keyword evidence="3" id="KW-1185">Reference proteome</keyword>
<organism evidence="2 3">
    <name type="scientific">Parablautia intestinalis</name>
    <dbReference type="NCBI Taxonomy" id="2320100"/>
    <lineage>
        <taxon>Bacteria</taxon>
        <taxon>Bacillati</taxon>
        <taxon>Bacillota</taxon>
        <taxon>Clostridia</taxon>
        <taxon>Lachnospirales</taxon>
        <taxon>Lachnospiraceae</taxon>
        <taxon>Parablautia</taxon>
    </lineage>
</organism>
<name>A0A3A9APJ1_9FIRM</name>
<dbReference type="AlphaFoldDB" id="A0A3A9APJ1"/>
<evidence type="ECO:0000313" key="3">
    <source>
        <dbReference type="Proteomes" id="UP000280696"/>
    </source>
</evidence>
<dbReference type="SUPFAM" id="SSF82549">
    <property type="entry name" value="DAK1/DegV-like"/>
    <property type="match status" value="1"/>
</dbReference>
<sequence length="278" mass="31004">MSYKIVADSCCEFPGKYKEDSRYERIPLGLEVEDELIMDDENFDQAYFLSKVAASPKCPKSFCPSPEKFRDSYCTDAENVFVFTLSSKLSGSYNSAEVGKKLYQEKYGHKNIFVCDSESASCGETQLAFKAAQWSEEGLPFAEICQRLTDYRDRMNTYFVLDNLETLRKNGRLSRVKALVASTLSIKPVMGATKGEIIQLGQAIGIKKALAKMADIVAKEADDPEEKTLMITHCNCLQRAESVKEMVLSKIKVKDVLIMDTMGVSSMYANDGGVIVTL</sequence>
<dbReference type="GO" id="GO:0008289">
    <property type="term" value="F:lipid binding"/>
    <property type="evidence" value="ECO:0007669"/>
    <property type="project" value="UniProtKB-KW"/>
</dbReference>
<dbReference type="NCBIfam" id="TIGR00762">
    <property type="entry name" value="DegV"/>
    <property type="match status" value="1"/>
</dbReference>
<dbReference type="InterPro" id="IPR050270">
    <property type="entry name" value="DegV_domain_contain"/>
</dbReference>
<accession>A0A3A9APJ1</accession>